<comment type="caution">
    <text evidence="4">The sequence shown here is derived from an EMBL/GenBank/DDBJ whole genome shotgun (WGS) entry which is preliminary data.</text>
</comment>
<evidence type="ECO:0000259" key="2">
    <source>
        <dbReference type="Pfam" id="PF08608"/>
    </source>
</evidence>
<protein>
    <submittedName>
        <fullName evidence="4">TIGR03084 family protein</fullName>
    </submittedName>
</protein>
<dbReference type="InterPro" id="IPR034660">
    <property type="entry name" value="DinB/YfiT-like"/>
</dbReference>
<gene>
    <name evidence="4" type="ORF">E3O23_16520</name>
</gene>
<accession>A0A4R8UC80</accession>
<evidence type="ECO:0000313" key="4">
    <source>
        <dbReference type="EMBL" id="TFB46761.1"/>
    </source>
</evidence>
<evidence type="ECO:0000313" key="5">
    <source>
        <dbReference type="Proteomes" id="UP000297866"/>
    </source>
</evidence>
<dbReference type="InterPro" id="IPR024344">
    <property type="entry name" value="MDMPI_metal-binding"/>
</dbReference>
<keyword evidence="5" id="KW-1185">Reference proteome</keyword>
<feature type="domain" description="Mycothiol-dependent maleylpyruvate isomerase metal-binding" evidence="3">
    <location>
        <begin position="15"/>
        <end position="150"/>
    </location>
</feature>
<feature type="domain" description="tRNA wybutosine-synthesis" evidence="2">
    <location>
        <begin position="190"/>
        <end position="238"/>
    </location>
</feature>
<evidence type="ECO:0000259" key="3">
    <source>
        <dbReference type="Pfam" id="PF11716"/>
    </source>
</evidence>
<dbReference type="NCBIfam" id="TIGR03083">
    <property type="entry name" value="maleylpyruvate isomerase family mycothiol-dependent enzyme"/>
    <property type="match status" value="1"/>
</dbReference>
<dbReference type="NCBIfam" id="TIGR03084">
    <property type="entry name" value="TIGR03084 family metal-binding protein"/>
    <property type="match status" value="1"/>
</dbReference>
<feature type="compositionally biased region" description="Polar residues" evidence="1">
    <location>
        <begin position="267"/>
        <end position="282"/>
    </location>
</feature>
<dbReference type="Gene3D" id="1.20.120.450">
    <property type="entry name" value="dinb family like domain"/>
    <property type="match status" value="1"/>
</dbReference>
<reference evidence="4 5" key="1">
    <citation type="submission" date="2019-03" db="EMBL/GenBank/DDBJ databases">
        <title>Genomics of glacier-inhabiting Cryobacterium strains.</title>
        <authorList>
            <person name="Liu Q."/>
            <person name="Xin Y.-H."/>
        </authorList>
    </citation>
    <scope>NUCLEOTIDE SEQUENCE [LARGE SCALE GENOMIC DNA]</scope>
    <source>
        <strain evidence="4 5">Sr47</strain>
    </source>
</reference>
<dbReference type="Proteomes" id="UP000297866">
    <property type="component" value="Unassembled WGS sequence"/>
</dbReference>
<dbReference type="SUPFAM" id="SSF109854">
    <property type="entry name" value="DinB/YfiT-like putative metalloenzymes"/>
    <property type="match status" value="1"/>
</dbReference>
<name>A0A4R8UC80_9MICO</name>
<dbReference type="RefSeq" id="WP_134492927.1">
    <property type="nucleotide sequence ID" value="NZ_SOEZ01000078.1"/>
</dbReference>
<dbReference type="Pfam" id="PF11716">
    <property type="entry name" value="MDMPI_N"/>
    <property type="match status" value="1"/>
</dbReference>
<feature type="region of interest" description="Disordered" evidence="1">
    <location>
        <begin position="258"/>
        <end position="289"/>
    </location>
</feature>
<dbReference type="InterPro" id="IPR013917">
    <property type="entry name" value="tRNA_wybutosine-synth"/>
</dbReference>
<dbReference type="EMBL" id="SOEZ01000078">
    <property type="protein sequence ID" value="TFB46761.1"/>
    <property type="molecule type" value="Genomic_DNA"/>
</dbReference>
<sequence>MAMDDRSFASLLRDLATESAELANALRRLSAAEWLLATPAAGWDIHDQVVHLAFFGDLALLGFTDPEGFGAAADELRAAGPDWVDVTNAQRTALAPDDTLRWFTDSHAALGRVLAEAGPGARTAWFGPSMSAASAATARLMETWAHGQDVYDALGLEHQATDRVRHVCHLGVITRGFAYELRGRGAPPEDVRVELLAPGGGRWAWGPADAADRITGSANDFALVVTQRRHRADTALRATPGAAEDWLGVAQAFAGAPGGGRLPGQFSGRQAGQPTGQLTGQLTEDEGSQ</sequence>
<dbReference type="GO" id="GO:0046872">
    <property type="term" value="F:metal ion binding"/>
    <property type="evidence" value="ECO:0007669"/>
    <property type="project" value="InterPro"/>
</dbReference>
<dbReference type="AlphaFoldDB" id="A0A4R8UC80"/>
<dbReference type="InterPro" id="IPR017518">
    <property type="entry name" value="CHP03084"/>
</dbReference>
<dbReference type="Pfam" id="PF08608">
    <property type="entry name" value="Wyosine_form"/>
    <property type="match status" value="1"/>
</dbReference>
<dbReference type="InterPro" id="IPR017517">
    <property type="entry name" value="Maleyloyr_isom"/>
</dbReference>
<organism evidence="4 5">
    <name type="scientific">Cryobacterium tagatosivorans</name>
    <dbReference type="NCBI Taxonomy" id="1259199"/>
    <lineage>
        <taxon>Bacteria</taxon>
        <taxon>Bacillati</taxon>
        <taxon>Actinomycetota</taxon>
        <taxon>Actinomycetes</taxon>
        <taxon>Micrococcales</taxon>
        <taxon>Microbacteriaceae</taxon>
        <taxon>Cryobacterium</taxon>
    </lineage>
</organism>
<dbReference type="OrthoDB" id="113180at2"/>
<proteinExistence type="predicted"/>
<evidence type="ECO:0000256" key="1">
    <source>
        <dbReference type="SAM" id="MobiDB-lite"/>
    </source>
</evidence>